<proteinExistence type="predicted"/>
<protein>
    <recommendedName>
        <fullName evidence="3">HNH endonuclease</fullName>
    </recommendedName>
</protein>
<sequence length="283" mass="32054">MARLAILQETIKKLYLYSGNECAFPGCSARIINNDGDVVAQLAHIAAAEEGGPRYNRFQSDEDRRHYSNLMYLCYPHHKKTDSPAYSVEDLQSMKAQHEARFGDNAVRRMQEALQDLTQATRPVGAFTLGALAKLEDYSLEPGSPELQSTAEGLKQFAAKLAKIPLQHRSILQVIVESGFPTRDLTRNYEMQIHELEHRLGMDYTELGPRLDLLERHELVEIDAEYRNFPMVQTREQYITSREAGSRELPVETAVWEILADFCQATGTPLSAFFIDLNFAALD</sequence>
<name>A0A8J3K7B0_9ACTN</name>
<organism evidence="1 2">
    <name type="scientific">Catellatospora chokoriensis</name>
    <dbReference type="NCBI Taxonomy" id="310353"/>
    <lineage>
        <taxon>Bacteria</taxon>
        <taxon>Bacillati</taxon>
        <taxon>Actinomycetota</taxon>
        <taxon>Actinomycetes</taxon>
        <taxon>Micromonosporales</taxon>
        <taxon>Micromonosporaceae</taxon>
        <taxon>Catellatospora</taxon>
    </lineage>
</organism>
<dbReference type="Proteomes" id="UP000619293">
    <property type="component" value="Unassembled WGS sequence"/>
</dbReference>
<comment type="caution">
    <text evidence="1">The sequence shown here is derived from an EMBL/GenBank/DDBJ whole genome shotgun (WGS) entry which is preliminary data.</text>
</comment>
<dbReference type="RefSeq" id="WP_191838945.1">
    <property type="nucleotide sequence ID" value="NZ_BAAALB010000008.1"/>
</dbReference>
<evidence type="ECO:0008006" key="3">
    <source>
        <dbReference type="Google" id="ProtNLM"/>
    </source>
</evidence>
<evidence type="ECO:0000313" key="1">
    <source>
        <dbReference type="EMBL" id="GIF89799.1"/>
    </source>
</evidence>
<keyword evidence="2" id="KW-1185">Reference proteome</keyword>
<reference evidence="1 2" key="1">
    <citation type="submission" date="2021-01" db="EMBL/GenBank/DDBJ databases">
        <title>Whole genome shotgun sequence of Catellatospora chokoriensis NBRC 107358.</title>
        <authorList>
            <person name="Komaki H."/>
            <person name="Tamura T."/>
        </authorList>
    </citation>
    <scope>NUCLEOTIDE SEQUENCE [LARGE SCALE GENOMIC DNA]</scope>
    <source>
        <strain evidence="1 2">NBRC 107358</strain>
    </source>
</reference>
<gene>
    <name evidence="1" type="ORF">Cch02nite_32430</name>
</gene>
<dbReference type="AlphaFoldDB" id="A0A8J3K7B0"/>
<accession>A0A8J3K7B0</accession>
<dbReference type="EMBL" id="BONG01000018">
    <property type="protein sequence ID" value="GIF89799.1"/>
    <property type="molecule type" value="Genomic_DNA"/>
</dbReference>
<evidence type="ECO:0000313" key="2">
    <source>
        <dbReference type="Proteomes" id="UP000619293"/>
    </source>
</evidence>